<gene>
    <name evidence="1" type="ORF">MILVUS5_LOCUS17863</name>
</gene>
<dbReference type="EMBL" id="CASHSV030000109">
    <property type="protein sequence ID" value="CAJ2649863.1"/>
    <property type="molecule type" value="Genomic_DNA"/>
</dbReference>
<dbReference type="Proteomes" id="UP001177021">
    <property type="component" value="Unassembled WGS sequence"/>
</dbReference>
<keyword evidence="2" id="KW-1185">Reference proteome</keyword>
<proteinExistence type="predicted"/>
<sequence length="221" mass="25623">MEESGHEECNTGLCLGLGGGHVAKKEKKQKLVNKPLMACFDLAFEISPKGEAMNIYNNHSNIKKGERLSLERQQNYPNVTYSTDSENNNNNNNNNNDSRKKLRLTKEQSTILENTFKLHNTLNPVQKQSLADQLNLKTRQIEVWFQNRRARTKLKQTEVDYELLKKHCQNLSDENRRLKKELQELKLVQSPLCPQRTPSKPKMCSSCDHKLFKLNELENNN</sequence>
<accession>A0ACB0K298</accession>
<evidence type="ECO:0000313" key="2">
    <source>
        <dbReference type="Proteomes" id="UP001177021"/>
    </source>
</evidence>
<organism evidence="1 2">
    <name type="scientific">Trifolium pratense</name>
    <name type="common">Red clover</name>
    <dbReference type="NCBI Taxonomy" id="57577"/>
    <lineage>
        <taxon>Eukaryota</taxon>
        <taxon>Viridiplantae</taxon>
        <taxon>Streptophyta</taxon>
        <taxon>Embryophyta</taxon>
        <taxon>Tracheophyta</taxon>
        <taxon>Spermatophyta</taxon>
        <taxon>Magnoliopsida</taxon>
        <taxon>eudicotyledons</taxon>
        <taxon>Gunneridae</taxon>
        <taxon>Pentapetalae</taxon>
        <taxon>rosids</taxon>
        <taxon>fabids</taxon>
        <taxon>Fabales</taxon>
        <taxon>Fabaceae</taxon>
        <taxon>Papilionoideae</taxon>
        <taxon>50 kb inversion clade</taxon>
        <taxon>NPAAA clade</taxon>
        <taxon>Hologalegina</taxon>
        <taxon>IRL clade</taxon>
        <taxon>Trifolieae</taxon>
        <taxon>Trifolium</taxon>
    </lineage>
</organism>
<protein>
    <submittedName>
        <fullName evidence="1">Uncharacterized protein</fullName>
    </submittedName>
</protein>
<evidence type="ECO:0000313" key="1">
    <source>
        <dbReference type="EMBL" id="CAJ2649863.1"/>
    </source>
</evidence>
<reference evidence="1" key="1">
    <citation type="submission" date="2023-10" db="EMBL/GenBank/DDBJ databases">
        <authorList>
            <person name="Rodriguez Cubillos JULIANA M."/>
            <person name="De Vega J."/>
        </authorList>
    </citation>
    <scope>NUCLEOTIDE SEQUENCE</scope>
</reference>
<comment type="caution">
    <text evidence="1">The sequence shown here is derived from an EMBL/GenBank/DDBJ whole genome shotgun (WGS) entry which is preliminary data.</text>
</comment>
<name>A0ACB0K298_TRIPR</name>